<comment type="caution">
    <text evidence="3">The sequence shown here is derived from an EMBL/GenBank/DDBJ whole genome shotgun (WGS) entry which is preliminary data.</text>
</comment>
<feature type="region of interest" description="Disordered" evidence="1">
    <location>
        <begin position="222"/>
        <end position="242"/>
    </location>
</feature>
<organism evidence="3 4">
    <name type="scientific">Dreissena polymorpha</name>
    <name type="common">Zebra mussel</name>
    <name type="synonym">Mytilus polymorpha</name>
    <dbReference type="NCBI Taxonomy" id="45954"/>
    <lineage>
        <taxon>Eukaryota</taxon>
        <taxon>Metazoa</taxon>
        <taxon>Spiralia</taxon>
        <taxon>Lophotrochozoa</taxon>
        <taxon>Mollusca</taxon>
        <taxon>Bivalvia</taxon>
        <taxon>Autobranchia</taxon>
        <taxon>Heteroconchia</taxon>
        <taxon>Euheterodonta</taxon>
        <taxon>Imparidentia</taxon>
        <taxon>Neoheterodontei</taxon>
        <taxon>Myida</taxon>
        <taxon>Dreissenoidea</taxon>
        <taxon>Dreissenidae</taxon>
        <taxon>Dreissena</taxon>
    </lineage>
</organism>
<feature type="region of interest" description="Disordered" evidence="1">
    <location>
        <begin position="285"/>
        <end position="338"/>
    </location>
</feature>
<gene>
    <name evidence="3" type="ORF">DPMN_072087</name>
</gene>
<dbReference type="PANTHER" id="PTHR46857:SF2">
    <property type="entry name" value="F-BOX ONLY PROTEIN 16"/>
    <property type="match status" value="1"/>
</dbReference>
<protein>
    <recommendedName>
        <fullName evidence="2">F-box domain-containing protein</fullName>
    </recommendedName>
</protein>
<dbReference type="AlphaFoldDB" id="A0A9D3Z5W0"/>
<dbReference type="PANTHER" id="PTHR46857">
    <property type="entry name" value="EPITHELIAL CELL-TRANSFORMING SEQUENCE 2 ONCOGENE-LIKE"/>
    <property type="match status" value="1"/>
</dbReference>
<evidence type="ECO:0000313" key="3">
    <source>
        <dbReference type="EMBL" id="KAH3712387.1"/>
    </source>
</evidence>
<reference evidence="3" key="2">
    <citation type="submission" date="2020-11" db="EMBL/GenBank/DDBJ databases">
        <authorList>
            <person name="McCartney M.A."/>
            <person name="Auch B."/>
            <person name="Kono T."/>
            <person name="Mallez S."/>
            <person name="Becker A."/>
            <person name="Gohl D.M."/>
            <person name="Silverstein K.A.T."/>
            <person name="Koren S."/>
            <person name="Bechman K.B."/>
            <person name="Herman A."/>
            <person name="Abrahante J.E."/>
            <person name="Garbe J."/>
        </authorList>
    </citation>
    <scope>NUCLEOTIDE SEQUENCE</scope>
    <source>
        <strain evidence="3">Duluth1</strain>
        <tissue evidence="3">Whole animal</tissue>
    </source>
</reference>
<dbReference type="Proteomes" id="UP000828390">
    <property type="component" value="Unassembled WGS sequence"/>
</dbReference>
<keyword evidence="4" id="KW-1185">Reference proteome</keyword>
<dbReference type="InterPro" id="IPR001810">
    <property type="entry name" value="F-box_dom"/>
</dbReference>
<dbReference type="OrthoDB" id="10257471at2759"/>
<dbReference type="InterPro" id="IPR036047">
    <property type="entry name" value="F-box-like_dom_sf"/>
</dbReference>
<evidence type="ECO:0000313" key="4">
    <source>
        <dbReference type="Proteomes" id="UP000828390"/>
    </source>
</evidence>
<sequence>MSMIAKNRTKSTWTPLCNEETNNQIFEERKVLINKWFEKWTHEQRKQVLEDVIGKSKMKEKAFIRDFVKEHIPPLKRDFTRHLPRVICIYIFSFLDPRSLCRSSQVCWYWKYVTELDQLWMPKCVKLGWNLPIMPGQYETGVWKRNYIENIRTLQIMFPKKATKLDFTKIESRRPPKSAKDKDKKTTPWRGSDPEPKDTWRFNYLENDDVVQDVKALRKKKSYAPEGREISRNTRSKVKTGQNIHNSEIRRSQSYTKIITSPVNDALNDWDGLNAAITLPPEALKGVTRPAPVHPTTYLRPPKNKPISARTPRDPPTTDLFPKHPWKVEDKEGSDDEL</sequence>
<evidence type="ECO:0000256" key="1">
    <source>
        <dbReference type="SAM" id="MobiDB-lite"/>
    </source>
</evidence>
<evidence type="ECO:0000259" key="2">
    <source>
        <dbReference type="PROSITE" id="PS50181"/>
    </source>
</evidence>
<name>A0A9D3Z5W0_DREPO</name>
<feature type="domain" description="F-box" evidence="2">
    <location>
        <begin position="77"/>
        <end position="123"/>
    </location>
</feature>
<reference evidence="3" key="1">
    <citation type="journal article" date="2019" name="bioRxiv">
        <title>The Genome of the Zebra Mussel, Dreissena polymorpha: A Resource for Invasive Species Research.</title>
        <authorList>
            <person name="McCartney M.A."/>
            <person name="Auch B."/>
            <person name="Kono T."/>
            <person name="Mallez S."/>
            <person name="Zhang Y."/>
            <person name="Obille A."/>
            <person name="Becker A."/>
            <person name="Abrahante J.E."/>
            <person name="Garbe J."/>
            <person name="Badalamenti J.P."/>
            <person name="Herman A."/>
            <person name="Mangelson H."/>
            <person name="Liachko I."/>
            <person name="Sullivan S."/>
            <person name="Sone E.D."/>
            <person name="Koren S."/>
            <person name="Silverstein K.A.T."/>
            <person name="Beckman K.B."/>
            <person name="Gohl D.M."/>
        </authorList>
    </citation>
    <scope>NUCLEOTIDE SEQUENCE</scope>
    <source>
        <strain evidence="3">Duluth1</strain>
        <tissue evidence="3">Whole animal</tissue>
    </source>
</reference>
<proteinExistence type="predicted"/>
<dbReference type="Gene3D" id="1.20.1280.50">
    <property type="match status" value="1"/>
</dbReference>
<dbReference type="SUPFAM" id="SSF81383">
    <property type="entry name" value="F-box domain"/>
    <property type="match status" value="1"/>
</dbReference>
<accession>A0A9D3Z5W0</accession>
<dbReference type="CDD" id="cd22172">
    <property type="entry name" value="F-box_FBXO16"/>
    <property type="match status" value="1"/>
</dbReference>
<dbReference type="Pfam" id="PF12937">
    <property type="entry name" value="F-box-like"/>
    <property type="match status" value="1"/>
</dbReference>
<dbReference type="EMBL" id="JAIWYP010000014">
    <property type="protein sequence ID" value="KAH3712387.1"/>
    <property type="molecule type" value="Genomic_DNA"/>
</dbReference>
<feature type="region of interest" description="Disordered" evidence="1">
    <location>
        <begin position="169"/>
        <end position="195"/>
    </location>
</feature>
<dbReference type="InterPro" id="IPR052805">
    <property type="entry name" value="GEF_Ubiquitin-Prot_Reg"/>
</dbReference>
<dbReference type="PROSITE" id="PS50181">
    <property type="entry name" value="FBOX"/>
    <property type="match status" value="1"/>
</dbReference>